<evidence type="ECO:0000313" key="2">
    <source>
        <dbReference type="EMBL" id="MDQ0180984.1"/>
    </source>
</evidence>
<dbReference type="AlphaFoldDB" id="A0AAW8DFB8"/>
<dbReference type="Proteomes" id="UP001230951">
    <property type="component" value="Unassembled WGS sequence"/>
</dbReference>
<sequence length="362" mass="39564">MPTTFTRYRDDLEHKVDNEDEIVASILASMSRANEAVAAKHRHGVRDAHAKSHGILAGELRVHANAPAPYRQGLFAEPATYPVIVRLSTAPGDLRSDDLGAPRGMAIKVIGVPGERALNDDAITQDFLLVNDDHLPFGTLDKYLEFQKVLEAQPAMTDTEIRNATRKGKAIGAVLTALHRPLPVPVELATVTHNNDILGETFNSLAALRHGDYVAKISAAPLTRALRARTGKPIPKGESALQQVVADYFRHQDGEYSIRAQLCTDPAIMPIEDATVAWPEALSPHVSVATLHLPAQNTYSDARRVFADDTLSFSPWHALAAHRPLGAIMRSRARAYPSSSDFRHGYNQVAAREPRDIGELPD</sequence>
<name>A0AAW8DFB8_9MICC</name>
<keyword evidence="3" id="KW-1185">Reference proteome</keyword>
<dbReference type="Gene3D" id="2.40.180.10">
    <property type="entry name" value="Catalase core domain"/>
    <property type="match status" value="1"/>
</dbReference>
<accession>A0AAW8DFB8</accession>
<evidence type="ECO:0000313" key="1">
    <source>
        <dbReference type="EMBL" id="MDP9904587.1"/>
    </source>
</evidence>
<dbReference type="PANTHER" id="PTHR36195:SF4">
    <property type="entry name" value="DOMAIN PROTEIN, PUTATIVE (AFU_ORTHOLOGUE AFUA_5G01990)-RELATED"/>
    <property type="match status" value="1"/>
</dbReference>
<dbReference type="Proteomes" id="UP001242995">
    <property type="component" value="Unassembled WGS sequence"/>
</dbReference>
<evidence type="ECO:0000313" key="4">
    <source>
        <dbReference type="Proteomes" id="UP001242995"/>
    </source>
</evidence>
<dbReference type="EMBL" id="JAUSRG010000003">
    <property type="protein sequence ID" value="MDP9904587.1"/>
    <property type="molecule type" value="Genomic_DNA"/>
</dbReference>
<reference evidence="1 3" key="1">
    <citation type="submission" date="2023-07" db="EMBL/GenBank/DDBJ databases">
        <title>Sorghum-associated microbial communities from plants grown in Nebraska, USA.</title>
        <authorList>
            <person name="Schachtman D."/>
        </authorList>
    </citation>
    <scope>NUCLEOTIDE SEQUENCE</scope>
    <source>
        <strain evidence="1">DS1006</strain>
        <strain evidence="2 3">DS1016</strain>
    </source>
</reference>
<dbReference type="SUPFAM" id="SSF56634">
    <property type="entry name" value="Heme-dependent catalase-like"/>
    <property type="match status" value="1"/>
</dbReference>
<dbReference type="CDD" id="cd08152">
    <property type="entry name" value="y4iL_like"/>
    <property type="match status" value="1"/>
</dbReference>
<evidence type="ECO:0000313" key="3">
    <source>
        <dbReference type="Proteomes" id="UP001230951"/>
    </source>
</evidence>
<dbReference type="RefSeq" id="WP_306960372.1">
    <property type="nucleotide sequence ID" value="NZ_JAUSRG010000003.1"/>
</dbReference>
<dbReference type="PANTHER" id="PTHR36195">
    <property type="entry name" value="DOMAIN PROTEIN, PUTATIVE (AFU_ORTHOLOGUE AFUA_5G01990)-RELATED-RELATED"/>
    <property type="match status" value="1"/>
</dbReference>
<proteinExistence type="predicted"/>
<gene>
    <name evidence="1" type="ORF">J2S90_001542</name>
    <name evidence="2" type="ORF">J2S93_002411</name>
</gene>
<comment type="caution">
    <text evidence="1">The sequence shown here is derived from an EMBL/GenBank/DDBJ whole genome shotgun (WGS) entry which is preliminary data.</text>
</comment>
<organism evidence="1 4">
    <name type="scientific">Arthrobacter bambusae</name>
    <dbReference type="NCBI Taxonomy" id="1338426"/>
    <lineage>
        <taxon>Bacteria</taxon>
        <taxon>Bacillati</taxon>
        <taxon>Actinomycetota</taxon>
        <taxon>Actinomycetes</taxon>
        <taxon>Micrococcales</taxon>
        <taxon>Micrococcaceae</taxon>
        <taxon>Arthrobacter</taxon>
    </lineage>
</organism>
<protein>
    <submittedName>
        <fullName evidence="1">Nucleic acid-binding Zn ribbon protein</fullName>
    </submittedName>
</protein>
<dbReference type="GO" id="GO:0020037">
    <property type="term" value="F:heme binding"/>
    <property type="evidence" value="ECO:0007669"/>
    <property type="project" value="InterPro"/>
</dbReference>
<dbReference type="InterPro" id="IPR020835">
    <property type="entry name" value="Catalase_sf"/>
</dbReference>
<dbReference type="EMBL" id="JAUSTF010000004">
    <property type="protein sequence ID" value="MDQ0180984.1"/>
    <property type="molecule type" value="Genomic_DNA"/>
</dbReference>